<feature type="region of interest" description="Disordered" evidence="16">
    <location>
        <begin position="1"/>
        <end position="27"/>
    </location>
</feature>
<comment type="subcellular location">
    <subcellularLocation>
        <location evidence="1">Endomembrane system</location>
        <topology evidence="1">Multi-pass membrane protein</topology>
    </subcellularLocation>
    <subcellularLocation>
        <location evidence="15">Membrane</location>
        <topology evidence="15">Multi-pass membrane protein</topology>
    </subcellularLocation>
</comment>
<dbReference type="SUPFAM" id="SSF56784">
    <property type="entry name" value="HAD-like"/>
    <property type="match status" value="1"/>
</dbReference>
<evidence type="ECO:0000256" key="16">
    <source>
        <dbReference type="SAM" id="MobiDB-lite"/>
    </source>
</evidence>
<keyword evidence="2 15" id="KW-0813">Transport</keyword>
<dbReference type="PRINTS" id="PR00119">
    <property type="entry name" value="CATATPASE"/>
</dbReference>
<dbReference type="GO" id="GO:0031090">
    <property type="term" value="C:organelle membrane"/>
    <property type="evidence" value="ECO:0007669"/>
    <property type="project" value="UniProtKB-ARBA"/>
</dbReference>
<proteinExistence type="inferred from homology"/>
<evidence type="ECO:0000256" key="13">
    <source>
        <dbReference type="ARBA" id="ARBA00038148"/>
    </source>
</evidence>
<keyword evidence="11 15" id="KW-0406">Ion transport</keyword>
<feature type="domain" description="Cation-transporting P-type ATPase N-terminal" evidence="17">
    <location>
        <begin position="33"/>
        <end position="108"/>
    </location>
</feature>
<dbReference type="InterPro" id="IPR006068">
    <property type="entry name" value="ATPase_P-typ_cation-transptr_C"/>
</dbReference>
<dbReference type="SFLD" id="SFLDG00002">
    <property type="entry name" value="C1.7:_P-type_atpase_like"/>
    <property type="match status" value="1"/>
</dbReference>
<keyword evidence="19" id="KW-1185">Reference proteome</keyword>
<reference evidence="18" key="1">
    <citation type="submission" date="2023-03" db="EMBL/GenBank/DDBJ databases">
        <title>Mating type loci evolution in Malassezia.</title>
        <authorList>
            <person name="Coelho M.A."/>
        </authorList>
    </citation>
    <scope>NUCLEOTIDE SEQUENCE</scope>
    <source>
        <strain evidence="18">CBS 7876</strain>
    </source>
</reference>
<dbReference type="InterPro" id="IPR044492">
    <property type="entry name" value="P_typ_ATPase_HD_dom"/>
</dbReference>
<evidence type="ECO:0000256" key="7">
    <source>
        <dbReference type="ARBA" id="ARBA00022837"/>
    </source>
</evidence>
<dbReference type="Gene3D" id="3.40.50.1000">
    <property type="entry name" value="HAD superfamily/HAD-like"/>
    <property type="match status" value="1"/>
</dbReference>
<dbReference type="Gene3D" id="1.20.1110.10">
    <property type="entry name" value="Calcium-transporting ATPase, transmembrane domain"/>
    <property type="match status" value="1"/>
</dbReference>
<evidence type="ECO:0000256" key="14">
    <source>
        <dbReference type="ARBA" id="ARBA00048694"/>
    </source>
</evidence>
<keyword evidence="5 15" id="KW-0812">Transmembrane</keyword>
<dbReference type="SFLD" id="SFLDS00003">
    <property type="entry name" value="Haloacid_Dehalogenase"/>
    <property type="match status" value="1"/>
</dbReference>
<evidence type="ECO:0000256" key="1">
    <source>
        <dbReference type="ARBA" id="ARBA00004127"/>
    </source>
</evidence>
<dbReference type="AlphaFoldDB" id="A0AAF0E146"/>
<dbReference type="GO" id="GO:0005388">
    <property type="term" value="F:P-type calcium transporter activity"/>
    <property type="evidence" value="ECO:0007669"/>
    <property type="project" value="UniProtKB-EC"/>
</dbReference>
<dbReference type="Gene3D" id="2.70.150.10">
    <property type="entry name" value="Calcium-transporting ATPase, cytoplasmic transduction domain A"/>
    <property type="match status" value="1"/>
</dbReference>
<dbReference type="SUPFAM" id="SSF81660">
    <property type="entry name" value="Metal cation-transporting ATPase, ATP-binding domain N"/>
    <property type="match status" value="1"/>
</dbReference>
<dbReference type="GO" id="GO:0005737">
    <property type="term" value="C:cytoplasm"/>
    <property type="evidence" value="ECO:0007669"/>
    <property type="project" value="UniProtKB-ARBA"/>
</dbReference>
<keyword evidence="7 15" id="KW-0106">Calcium</keyword>
<accession>A0AAF0E146</accession>
<name>A0AAF0E146_9BASI</name>
<organism evidence="18 19">
    <name type="scientific">Malassezia obtusa</name>
    <dbReference type="NCBI Taxonomy" id="76774"/>
    <lineage>
        <taxon>Eukaryota</taxon>
        <taxon>Fungi</taxon>
        <taxon>Dikarya</taxon>
        <taxon>Basidiomycota</taxon>
        <taxon>Ustilaginomycotina</taxon>
        <taxon>Malasseziomycetes</taxon>
        <taxon>Malasseziales</taxon>
        <taxon>Malasseziaceae</taxon>
        <taxon>Malassezia</taxon>
    </lineage>
</organism>
<evidence type="ECO:0000259" key="17">
    <source>
        <dbReference type="SMART" id="SM00831"/>
    </source>
</evidence>
<feature type="transmembrane region" description="Helical" evidence="15">
    <location>
        <begin position="846"/>
        <end position="864"/>
    </location>
</feature>
<evidence type="ECO:0000256" key="12">
    <source>
        <dbReference type="ARBA" id="ARBA00023136"/>
    </source>
</evidence>
<dbReference type="InterPro" id="IPR008250">
    <property type="entry name" value="ATPase_P-typ_transduc_dom_A_sf"/>
</dbReference>
<dbReference type="GO" id="GO:0012505">
    <property type="term" value="C:endomembrane system"/>
    <property type="evidence" value="ECO:0007669"/>
    <property type="project" value="UniProtKB-SubCell"/>
</dbReference>
<gene>
    <name evidence="18" type="primary">PMR1</name>
    <name evidence="18" type="ORF">MOBT1_002567</name>
</gene>
<comment type="similarity">
    <text evidence="13 15">Belongs to the cation transport ATPase (P-type) (TC 3.A.3) family.</text>
</comment>
<dbReference type="SMART" id="SM00831">
    <property type="entry name" value="Cation_ATPase_N"/>
    <property type="match status" value="1"/>
</dbReference>
<dbReference type="EMBL" id="CP119939">
    <property type="protein sequence ID" value="WFD03871.1"/>
    <property type="molecule type" value="Genomic_DNA"/>
</dbReference>
<comment type="function">
    <text evidence="15">Catalyzes the hydrolysis of ATP coupled with the transport of calcium.</text>
</comment>
<feature type="transmembrane region" description="Helical" evidence="15">
    <location>
        <begin position="783"/>
        <end position="804"/>
    </location>
</feature>
<keyword evidence="9" id="KW-1278">Translocase</keyword>
<dbReference type="SUPFAM" id="SSF81653">
    <property type="entry name" value="Calcium ATPase, transduction domain A"/>
    <property type="match status" value="1"/>
</dbReference>
<evidence type="ECO:0000256" key="11">
    <source>
        <dbReference type="ARBA" id="ARBA00023065"/>
    </source>
</evidence>
<dbReference type="Pfam" id="PF00689">
    <property type="entry name" value="Cation_ATPase_C"/>
    <property type="match status" value="1"/>
</dbReference>
<keyword evidence="6 15" id="KW-0547">Nucleotide-binding</keyword>
<feature type="transmembrane region" description="Helical" evidence="15">
    <location>
        <begin position="283"/>
        <end position="302"/>
    </location>
</feature>
<dbReference type="Pfam" id="PF00122">
    <property type="entry name" value="E1-E2_ATPase"/>
    <property type="match status" value="1"/>
</dbReference>
<dbReference type="GO" id="GO:0016887">
    <property type="term" value="F:ATP hydrolysis activity"/>
    <property type="evidence" value="ECO:0007669"/>
    <property type="project" value="InterPro"/>
</dbReference>
<dbReference type="NCBIfam" id="TIGR01522">
    <property type="entry name" value="ATPase-IIA2_Ca"/>
    <property type="match status" value="1"/>
</dbReference>
<evidence type="ECO:0000256" key="15">
    <source>
        <dbReference type="RuleBase" id="RU361146"/>
    </source>
</evidence>
<dbReference type="Gene3D" id="3.40.1110.10">
    <property type="entry name" value="Calcium-transporting ATPase, cytoplasmic domain N"/>
    <property type="match status" value="1"/>
</dbReference>
<dbReference type="EC" id="7.2.2.10" evidence="15"/>
<evidence type="ECO:0000313" key="19">
    <source>
        <dbReference type="Proteomes" id="UP001214603"/>
    </source>
</evidence>
<dbReference type="NCBIfam" id="TIGR01494">
    <property type="entry name" value="ATPase_P-type"/>
    <property type="match status" value="2"/>
</dbReference>
<dbReference type="InterPro" id="IPR059000">
    <property type="entry name" value="ATPase_P-type_domA"/>
</dbReference>
<evidence type="ECO:0000313" key="18">
    <source>
        <dbReference type="EMBL" id="WFD03871.1"/>
    </source>
</evidence>
<dbReference type="SUPFAM" id="SSF81665">
    <property type="entry name" value="Calcium ATPase, transmembrane domain M"/>
    <property type="match status" value="1"/>
</dbReference>
<keyword evidence="12 15" id="KW-0472">Membrane</keyword>
<dbReference type="InterPro" id="IPR023214">
    <property type="entry name" value="HAD_sf"/>
</dbReference>
<keyword evidence="3" id="KW-0597">Phosphoprotein</keyword>
<protein>
    <recommendedName>
        <fullName evidence="15">Calcium-transporting ATPase</fullName>
        <ecNumber evidence="15">7.2.2.10</ecNumber>
    </recommendedName>
</protein>
<feature type="region of interest" description="Disordered" evidence="16">
    <location>
        <begin position="57"/>
        <end position="76"/>
    </location>
</feature>
<feature type="transmembrane region" description="Helical" evidence="15">
    <location>
        <begin position="816"/>
        <end position="834"/>
    </location>
</feature>
<dbReference type="FunFam" id="3.40.50.1000:FF:000028">
    <property type="entry name" value="Calcium-transporting P-type ATPase, putative"/>
    <property type="match status" value="1"/>
</dbReference>
<dbReference type="FunFam" id="2.70.150.10:FF:000008">
    <property type="entry name" value="Calcium-transporting ATPase"/>
    <property type="match status" value="1"/>
</dbReference>
<dbReference type="Pfam" id="PF00690">
    <property type="entry name" value="Cation_ATPase_N"/>
    <property type="match status" value="1"/>
</dbReference>
<feature type="transmembrane region" description="Helical" evidence="15">
    <location>
        <begin position="308"/>
        <end position="337"/>
    </location>
</feature>
<dbReference type="InterPro" id="IPR018303">
    <property type="entry name" value="ATPase_P-typ_P_site"/>
</dbReference>
<evidence type="ECO:0000256" key="5">
    <source>
        <dbReference type="ARBA" id="ARBA00022692"/>
    </source>
</evidence>
<dbReference type="FunFam" id="3.40.50.1000:FF:000001">
    <property type="entry name" value="Phospholipid-transporting ATPase IC"/>
    <property type="match status" value="1"/>
</dbReference>
<keyword evidence="10 15" id="KW-1133">Transmembrane helix</keyword>
<evidence type="ECO:0000256" key="3">
    <source>
        <dbReference type="ARBA" id="ARBA00022553"/>
    </source>
</evidence>
<evidence type="ECO:0000256" key="8">
    <source>
        <dbReference type="ARBA" id="ARBA00022840"/>
    </source>
</evidence>
<dbReference type="InterPro" id="IPR036412">
    <property type="entry name" value="HAD-like_sf"/>
</dbReference>
<dbReference type="InterPro" id="IPR004014">
    <property type="entry name" value="ATPase_P-typ_cation-transptr_N"/>
</dbReference>
<sequence>MAAGRSYVDSDGTPPADAVPYGKDDTKPKASVRFMRMSVDETLEALDVPSLDKGLSSAQADELRRRHGPNELSAKEEPSAYKKWLDQLREPLNLLLLGSAAVSVLVGQVDDAVCITVALMIVITVGIVQEYRSEKSLEALNQLVPPKCHLVRDGDTTSVFASELVPGDVVTFAAGDRVPADVRIAEASGLETDESALTGEVQGMRKTARAIPRDGDGGDEEVSINERENIAFMGTLVQHGSGKGVVVATGARTEFGSIFDMVDQVDERQTPMQRSMADLAQRLSLMSLCIIAVIMLIGVLQQQALLEMFTIAVSLAVAAIPEGLPIVVTVTLALGALRMSHQSAIIKRLPSVETLGCVSVICSDKTGTLTANEMRVVKTYTVPDGIADVPDEAPESIPRALGRCLEAGALCNNTETSKDGELVGQSTEVAMLRVLERFGLHDRRGEWEREHETPFRSDAKMMDVTGHYRNEPRSAAQVLLKGAPEVVLKQCTLYQTNDDAQKLTDKVRQQVQDAISHLAHRGLRVLAMAAAAAPAPHARPTYVFCGLQAMHDPPRPGVADAIKQLHHGRVHIAMITGDSEVTASAIARELGLLGSRGQGEVLTGPQIEQLSDRQLRERVLSVSVFARTAPEHKLRIVSALQSHNEVVGMTGDGVNDAPALKLADVGIAMGRGGTDVTKEASDMILVDDNFATILSAVREGKSIFYNIQNFVTFQLSTSAAALVLIALSTVMKLRFPLNPMQILFINILMDGPPSQSLGVDPASESVMRRPPRAKDAPVITRRLLYRTLFSAAVITLLTLFVFLFERPPDGADKRDATMTFTCFVFLDLVSVVQNRGLLTGLTENTMLLWTVGASFLAQLCLVYFPPLQTVFLTQALVPRDLAFLLVLAACAFGLHEGRRIHERTLLRDEDHSAQNWQQVV</sequence>
<evidence type="ECO:0000256" key="10">
    <source>
        <dbReference type="ARBA" id="ARBA00022989"/>
    </source>
</evidence>
<dbReference type="Pfam" id="PF13246">
    <property type="entry name" value="Cation_ATPase"/>
    <property type="match status" value="1"/>
</dbReference>
<dbReference type="InterPro" id="IPR006413">
    <property type="entry name" value="P-type_ATPase_IIA_PMR1"/>
</dbReference>
<comment type="caution">
    <text evidence="15">Lacks conserved residue(s) required for the propagation of feature annotation.</text>
</comment>
<feature type="transmembrane region" description="Helical" evidence="15">
    <location>
        <begin position="876"/>
        <end position="894"/>
    </location>
</feature>
<evidence type="ECO:0000256" key="6">
    <source>
        <dbReference type="ARBA" id="ARBA00022741"/>
    </source>
</evidence>
<keyword evidence="8 15" id="KW-0067">ATP-binding</keyword>
<dbReference type="Proteomes" id="UP001214603">
    <property type="component" value="Chromosome 6"/>
</dbReference>
<evidence type="ECO:0000256" key="2">
    <source>
        <dbReference type="ARBA" id="ARBA00022448"/>
    </source>
</evidence>
<dbReference type="PANTHER" id="PTHR42861">
    <property type="entry name" value="CALCIUM-TRANSPORTING ATPASE"/>
    <property type="match status" value="1"/>
</dbReference>
<dbReference type="GO" id="GO:0005384">
    <property type="term" value="F:manganese ion transmembrane transporter activity"/>
    <property type="evidence" value="ECO:0007669"/>
    <property type="project" value="UniProtKB-ARBA"/>
</dbReference>
<dbReference type="InterPro" id="IPR023298">
    <property type="entry name" value="ATPase_P-typ_TM_dom_sf"/>
</dbReference>
<dbReference type="InterPro" id="IPR023299">
    <property type="entry name" value="ATPase_P-typ_cyto_dom_N"/>
</dbReference>
<dbReference type="PRINTS" id="PR00120">
    <property type="entry name" value="HATPASE"/>
</dbReference>
<dbReference type="GO" id="GO:0005524">
    <property type="term" value="F:ATP binding"/>
    <property type="evidence" value="ECO:0007669"/>
    <property type="project" value="UniProtKB-KW"/>
</dbReference>
<dbReference type="InterPro" id="IPR001757">
    <property type="entry name" value="P_typ_ATPase"/>
</dbReference>
<comment type="catalytic activity">
    <reaction evidence="14 15">
        <text>Ca(2+)(in) + ATP + H2O = Ca(2+)(out) + ADP + phosphate + H(+)</text>
        <dbReference type="Rhea" id="RHEA:18105"/>
        <dbReference type="ChEBI" id="CHEBI:15377"/>
        <dbReference type="ChEBI" id="CHEBI:15378"/>
        <dbReference type="ChEBI" id="CHEBI:29108"/>
        <dbReference type="ChEBI" id="CHEBI:30616"/>
        <dbReference type="ChEBI" id="CHEBI:43474"/>
        <dbReference type="ChEBI" id="CHEBI:456216"/>
        <dbReference type="EC" id="7.2.2.10"/>
    </reaction>
</comment>
<dbReference type="SFLD" id="SFLDF00027">
    <property type="entry name" value="p-type_atpase"/>
    <property type="match status" value="1"/>
</dbReference>
<evidence type="ECO:0000256" key="9">
    <source>
        <dbReference type="ARBA" id="ARBA00022967"/>
    </source>
</evidence>
<dbReference type="PROSITE" id="PS00154">
    <property type="entry name" value="ATPASE_E1_E2"/>
    <property type="match status" value="1"/>
</dbReference>
<evidence type="ECO:0000256" key="4">
    <source>
        <dbReference type="ARBA" id="ARBA00022568"/>
    </source>
</evidence>
<keyword evidence="4 15" id="KW-0109">Calcium transport</keyword>